<evidence type="ECO:0000313" key="2">
    <source>
        <dbReference type="EMBL" id="KFJ02645.1"/>
    </source>
</evidence>
<accession>A0A087E4E4</accession>
<reference evidence="2 3" key="1">
    <citation type="submission" date="2014-03" db="EMBL/GenBank/DDBJ databases">
        <title>Genomics of Bifidobacteria.</title>
        <authorList>
            <person name="Ventura M."/>
            <person name="Milani C."/>
            <person name="Lugli G.A."/>
        </authorList>
    </citation>
    <scope>NUCLEOTIDE SEQUENCE [LARGE SCALE GENOMIC DNA]</scope>
    <source>
        <strain evidence="2 3">LMG 21395</strain>
    </source>
</reference>
<feature type="region of interest" description="Disordered" evidence="1">
    <location>
        <begin position="286"/>
        <end position="331"/>
    </location>
</feature>
<name>A0A087E4E4_9BIFI</name>
<sequence length="485" mass="53467">MTDWSNLSLTAKSRKTLETELDAARGDYQKTMQGLDEYADTLAGELFDFDHPDKSIALTDQDSIIDAAHNLVEVAQEAADTRYGVQRQAWQQAAGKEFPEYALPDREDWTRVMWDVQKGFSNTDYNGLTYRQVMAGKARSGVSIMDLLPKTAGMSVDDMQQAYADFFRSMAIHAAQRRQMANIANDPTRPRWARVPRGSVTCAFCTMLAGRGFVYMSEEAAGGGLGNRYHNHCDCEPVPSWGEAKLSGYDPEKLDALYKEAVRGLPAGASYREILARMRANGDVADSTAAQAGSGGGGKPHKPPKASAAAASSEPGKPKVPHSPGESRILSMRGVSGVSDGEWLERQKAAGVDPSLEVLYPHETVFLERFEALGNHVRWIPRDTENQTATNDFEWLEAGELCELKSMTSTKYQHIAKRISESAASAMDNHGVVKDCYVIDIGHARMSDKLASQLVAYNVRHPDQKTRIRRLFVMDADGLHEIGLK</sequence>
<dbReference type="Pfam" id="PF25310">
    <property type="entry name" value="VG15"/>
    <property type="match status" value="1"/>
</dbReference>
<dbReference type="RefSeq" id="WP_029576389.1">
    <property type="nucleotide sequence ID" value="NZ_JGZT01000006.1"/>
</dbReference>
<proteinExistence type="predicted"/>
<gene>
    <name evidence="2" type="ORF">THER5_1108</name>
</gene>
<dbReference type="EMBL" id="JGZT01000006">
    <property type="protein sequence ID" value="KFJ02645.1"/>
    <property type="molecule type" value="Genomic_DNA"/>
</dbReference>
<dbReference type="InterPro" id="IPR057369">
    <property type="entry name" value="VG15"/>
</dbReference>
<comment type="caution">
    <text evidence="2">The sequence shown here is derived from an EMBL/GenBank/DDBJ whole genome shotgun (WGS) entry which is preliminary data.</text>
</comment>
<evidence type="ECO:0000313" key="3">
    <source>
        <dbReference type="Proteomes" id="UP000029003"/>
    </source>
</evidence>
<protein>
    <submittedName>
        <fullName evidence="2">Putative phage protein</fullName>
    </submittedName>
</protein>
<feature type="compositionally biased region" description="Low complexity" evidence="1">
    <location>
        <begin position="305"/>
        <end position="315"/>
    </location>
</feature>
<dbReference type="Proteomes" id="UP000029003">
    <property type="component" value="Unassembled WGS sequence"/>
</dbReference>
<organism evidence="2 3">
    <name type="scientific">Bifidobacterium thermacidophilum subsp. thermacidophilum</name>
    <dbReference type="NCBI Taxonomy" id="79262"/>
    <lineage>
        <taxon>Bacteria</taxon>
        <taxon>Bacillati</taxon>
        <taxon>Actinomycetota</taxon>
        <taxon>Actinomycetes</taxon>
        <taxon>Bifidobacteriales</taxon>
        <taxon>Bifidobacteriaceae</taxon>
        <taxon>Bifidobacterium</taxon>
    </lineage>
</organism>
<evidence type="ECO:0000256" key="1">
    <source>
        <dbReference type="SAM" id="MobiDB-lite"/>
    </source>
</evidence>
<dbReference type="AlphaFoldDB" id="A0A087E4E4"/>
<dbReference type="OrthoDB" id="3194844at2"/>